<keyword evidence="3" id="KW-1185">Reference proteome</keyword>
<proteinExistence type="predicted"/>
<dbReference type="AlphaFoldDB" id="A0A5E3ZWS2"/>
<gene>
    <name evidence="2" type="ORF">LC603019_00783</name>
</gene>
<protein>
    <submittedName>
        <fullName evidence="2">Uncharacterized protein</fullName>
    </submittedName>
</protein>
<keyword evidence="1" id="KW-0812">Transmembrane</keyword>
<keyword evidence="1" id="KW-0472">Membrane</keyword>
<dbReference type="EMBL" id="LR584267">
    <property type="protein sequence ID" value="VHO00490.1"/>
    <property type="molecule type" value="Genomic_DNA"/>
</dbReference>
<name>A0A5E3ZWS2_9ACTN</name>
<feature type="transmembrane region" description="Helical" evidence="1">
    <location>
        <begin position="6"/>
        <end position="23"/>
    </location>
</feature>
<organism evidence="2 3">
    <name type="scientific">Lawsonella clevelandensis</name>
    <dbReference type="NCBI Taxonomy" id="1528099"/>
    <lineage>
        <taxon>Bacteria</taxon>
        <taxon>Bacillati</taxon>
        <taxon>Actinomycetota</taxon>
        <taxon>Actinomycetes</taxon>
        <taxon>Mycobacteriales</taxon>
        <taxon>Lawsonellaceae</taxon>
        <taxon>Lawsonella</taxon>
    </lineage>
</organism>
<dbReference type="Proteomes" id="UP000324288">
    <property type="component" value="Chromosome"/>
</dbReference>
<sequence length="33" mass="3696">MRWGVFYVALAMGVVLFAVVAVAEEKRIRTLAK</sequence>
<evidence type="ECO:0000256" key="1">
    <source>
        <dbReference type="SAM" id="Phobius"/>
    </source>
</evidence>
<reference evidence="2 3" key="1">
    <citation type="submission" date="2019-04" db="EMBL/GenBank/DDBJ databases">
        <authorList>
            <person name="Seth-Smith MB H."/>
            <person name="Seth-Smith H."/>
        </authorList>
    </citation>
    <scope>NUCLEOTIDE SEQUENCE [LARGE SCALE GENOMIC DNA]</scope>
    <source>
        <strain evidence="2">USB-603019</strain>
    </source>
</reference>
<keyword evidence="1" id="KW-1133">Transmembrane helix</keyword>
<evidence type="ECO:0000313" key="2">
    <source>
        <dbReference type="EMBL" id="VHO00490.1"/>
    </source>
</evidence>
<accession>A0A5E3ZWS2</accession>
<evidence type="ECO:0000313" key="3">
    <source>
        <dbReference type="Proteomes" id="UP000324288"/>
    </source>
</evidence>